<evidence type="ECO:0000313" key="9">
    <source>
        <dbReference type="Proteomes" id="UP001302316"/>
    </source>
</evidence>
<dbReference type="SMART" id="SM00421">
    <property type="entry name" value="HTH_LUXR"/>
    <property type="match status" value="1"/>
</dbReference>
<evidence type="ECO:0000259" key="6">
    <source>
        <dbReference type="PROSITE" id="PS50043"/>
    </source>
</evidence>
<keyword evidence="9" id="KW-1185">Reference proteome</keyword>
<dbReference type="PROSITE" id="PS50043">
    <property type="entry name" value="HTH_LUXR_2"/>
    <property type="match status" value="1"/>
</dbReference>
<keyword evidence="4" id="KW-0597">Phosphoprotein</keyword>
<keyword evidence="3" id="KW-0804">Transcription</keyword>
<dbReference type="InterPro" id="IPR036388">
    <property type="entry name" value="WH-like_DNA-bd_sf"/>
</dbReference>
<evidence type="ECO:0000259" key="7">
    <source>
        <dbReference type="PROSITE" id="PS50110"/>
    </source>
</evidence>
<dbReference type="PANTHER" id="PTHR44688">
    <property type="entry name" value="DNA-BINDING TRANSCRIPTIONAL ACTIVATOR DEVR_DOSR"/>
    <property type="match status" value="1"/>
</dbReference>
<dbReference type="PANTHER" id="PTHR44688:SF16">
    <property type="entry name" value="DNA-BINDING TRANSCRIPTIONAL ACTIVATOR DEVR_DOSR"/>
    <property type="match status" value="1"/>
</dbReference>
<dbReference type="PRINTS" id="PR00038">
    <property type="entry name" value="HTHLUXR"/>
</dbReference>
<dbReference type="InterPro" id="IPR000792">
    <property type="entry name" value="Tscrpt_reg_LuxR_C"/>
</dbReference>
<comment type="caution">
    <text evidence="8">The sequence shown here is derived from an EMBL/GenBank/DDBJ whole genome shotgun (WGS) entry which is preliminary data.</text>
</comment>
<gene>
    <name evidence="8" type="ORF">VCB98_08905</name>
</gene>
<feature type="coiled-coil region" evidence="5">
    <location>
        <begin position="115"/>
        <end position="146"/>
    </location>
</feature>
<evidence type="ECO:0000256" key="5">
    <source>
        <dbReference type="SAM" id="Coils"/>
    </source>
</evidence>
<proteinExistence type="predicted"/>
<dbReference type="GO" id="GO:0003677">
    <property type="term" value="F:DNA binding"/>
    <property type="evidence" value="ECO:0007669"/>
    <property type="project" value="UniProtKB-KW"/>
</dbReference>
<dbReference type="RefSeq" id="WP_346051850.1">
    <property type="nucleotide sequence ID" value="NZ_JAYGII010000017.1"/>
</dbReference>
<organism evidence="8 9">
    <name type="scientific">Natronospira elongata</name>
    <dbReference type="NCBI Taxonomy" id="3110268"/>
    <lineage>
        <taxon>Bacteria</taxon>
        <taxon>Pseudomonadati</taxon>
        <taxon>Pseudomonadota</taxon>
        <taxon>Gammaproteobacteria</taxon>
        <taxon>Natronospirales</taxon>
        <taxon>Natronospiraceae</taxon>
        <taxon>Natronospira</taxon>
    </lineage>
</organism>
<evidence type="ECO:0000256" key="4">
    <source>
        <dbReference type="PROSITE-ProRule" id="PRU00169"/>
    </source>
</evidence>
<dbReference type="Pfam" id="PF00072">
    <property type="entry name" value="Response_reg"/>
    <property type="match status" value="1"/>
</dbReference>
<evidence type="ECO:0000256" key="3">
    <source>
        <dbReference type="ARBA" id="ARBA00023163"/>
    </source>
</evidence>
<name>A0AAP6JF85_9GAMM</name>
<accession>A0AAP6JF85</accession>
<dbReference type="InterPro" id="IPR001789">
    <property type="entry name" value="Sig_transdc_resp-reg_receiver"/>
</dbReference>
<keyword evidence="1" id="KW-0805">Transcription regulation</keyword>
<dbReference type="InterPro" id="IPR011006">
    <property type="entry name" value="CheY-like_superfamily"/>
</dbReference>
<dbReference type="CDD" id="cd06170">
    <property type="entry name" value="LuxR_C_like"/>
    <property type="match status" value="1"/>
</dbReference>
<evidence type="ECO:0000256" key="2">
    <source>
        <dbReference type="ARBA" id="ARBA00023125"/>
    </source>
</evidence>
<evidence type="ECO:0000313" key="8">
    <source>
        <dbReference type="EMBL" id="MEA5445936.1"/>
    </source>
</evidence>
<dbReference type="Gene3D" id="1.10.10.10">
    <property type="entry name" value="Winged helix-like DNA-binding domain superfamily/Winged helix DNA-binding domain"/>
    <property type="match status" value="1"/>
</dbReference>
<dbReference type="SMART" id="SM00448">
    <property type="entry name" value="REC"/>
    <property type="match status" value="1"/>
</dbReference>
<dbReference type="GO" id="GO:0006355">
    <property type="term" value="P:regulation of DNA-templated transcription"/>
    <property type="evidence" value="ECO:0007669"/>
    <property type="project" value="InterPro"/>
</dbReference>
<dbReference type="PROSITE" id="PS50110">
    <property type="entry name" value="RESPONSE_REGULATORY"/>
    <property type="match status" value="1"/>
</dbReference>
<dbReference type="Gene3D" id="3.40.50.2300">
    <property type="match status" value="1"/>
</dbReference>
<evidence type="ECO:0000256" key="1">
    <source>
        <dbReference type="ARBA" id="ARBA00023015"/>
    </source>
</evidence>
<dbReference type="Pfam" id="PF00196">
    <property type="entry name" value="GerE"/>
    <property type="match status" value="1"/>
</dbReference>
<dbReference type="Proteomes" id="UP001302316">
    <property type="component" value="Unassembled WGS sequence"/>
</dbReference>
<dbReference type="EMBL" id="JAYGII010000017">
    <property type="protein sequence ID" value="MEA5445936.1"/>
    <property type="molecule type" value="Genomic_DNA"/>
</dbReference>
<dbReference type="SUPFAM" id="SSF46894">
    <property type="entry name" value="C-terminal effector domain of the bipartite response regulators"/>
    <property type="match status" value="1"/>
</dbReference>
<dbReference type="InterPro" id="IPR016032">
    <property type="entry name" value="Sig_transdc_resp-reg_C-effctor"/>
</dbReference>
<feature type="modified residue" description="4-aspartylphosphate" evidence="4">
    <location>
        <position position="56"/>
    </location>
</feature>
<sequence>MRETDGTVIIIDDDVDVRESLAATLSAEGIRTRCHASGASLLRQPLPDGPACLLLDLRLPEESGIQIQEKLQANNSRLPVIFLSGQADVPSAVTALKHGAFDFLEKGSFTPQQLVSLISDALLQHKQELEQQERQAIKRSQLAELTPRERQVARQVADGKANKVVAVELGISERTVEVHRHNLMQKLDLRSVARLAKFVGEFDELKPD</sequence>
<keyword evidence="2" id="KW-0238">DNA-binding</keyword>
<keyword evidence="5" id="KW-0175">Coiled coil</keyword>
<dbReference type="SUPFAM" id="SSF52172">
    <property type="entry name" value="CheY-like"/>
    <property type="match status" value="1"/>
</dbReference>
<feature type="domain" description="HTH luxR-type" evidence="6">
    <location>
        <begin position="138"/>
        <end position="203"/>
    </location>
</feature>
<dbReference type="GO" id="GO:0000160">
    <property type="term" value="P:phosphorelay signal transduction system"/>
    <property type="evidence" value="ECO:0007669"/>
    <property type="project" value="InterPro"/>
</dbReference>
<dbReference type="AlphaFoldDB" id="A0AAP6JF85"/>
<feature type="domain" description="Response regulatory" evidence="7">
    <location>
        <begin position="7"/>
        <end position="121"/>
    </location>
</feature>
<dbReference type="PROSITE" id="PS00622">
    <property type="entry name" value="HTH_LUXR_1"/>
    <property type="match status" value="1"/>
</dbReference>
<protein>
    <submittedName>
        <fullName evidence="8">Response regulator</fullName>
    </submittedName>
</protein>
<reference evidence="8 9" key="1">
    <citation type="submission" date="2023-12" db="EMBL/GenBank/DDBJ databases">
        <title>Whole-genome sequencing of halo(alkali)philic microorganisms from hypersaline lakes.</title>
        <authorList>
            <person name="Sorokin D.Y."/>
            <person name="Merkel A.Y."/>
            <person name="Messina E."/>
            <person name="Yakimov M."/>
        </authorList>
    </citation>
    <scope>NUCLEOTIDE SEQUENCE [LARGE SCALE GENOMIC DNA]</scope>
    <source>
        <strain evidence="8 9">AB-CW1</strain>
    </source>
</reference>